<organism evidence="1">
    <name type="scientific">Spirodela intermedia</name>
    <name type="common">Intermediate duckweed</name>
    <dbReference type="NCBI Taxonomy" id="51605"/>
    <lineage>
        <taxon>Eukaryota</taxon>
        <taxon>Viridiplantae</taxon>
        <taxon>Streptophyta</taxon>
        <taxon>Embryophyta</taxon>
        <taxon>Tracheophyta</taxon>
        <taxon>Spermatophyta</taxon>
        <taxon>Magnoliopsida</taxon>
        <taxon>Liliopsida</taxon>
        <taxon>Araceae</taxon>
        <taxon>Lemnoideae</taxon>
        <taxon>Spirodela</taxon>
    </lineage>
</organism>
<dbReference type="Proteomes" id="UP001189122">
    <property type="component" value="Unassembled WGS sequence"/>
</dbReference>
<gene>
    <name evidence="1" type="ORF">SI7747_04004645</name>
</gene>
<dbReference type="AlphaFoldDB" id="A0A7I8IJY4"/>
<evidence type="ECO:0000313" key="2">
    <source>
        <dbReference type="Proteomes" id="UP001189122"/>
    </source>
</evidence>
<dbReference type="EMBL" id="LR743591">
    <property type="protein sequence ID" value="CAA2618478.1"/>
    <property type="molecule type" value="Genomic_DNA"/>
</dbReference>
<reference evidence="1 2" key="1">
    <citation type="submission" date="2019-12" db="EMBL/GenBank/DDBJ databases">
        <authorList>
            <person name="Scholz U."/>
            <person name="Mascher M."/>
            <person name="Fiebig A."/>
        </authorList>
    </citation>
    <scope>NUCLEOTIDE SEQUENCE</scope>
</reference>
<evidence type="ECO:0000313" key="1">
    <source>
        <dbReference type="EMBL" id="CAA2618478.1"/>
    </source>
</evidence>
<accession>A0A7I8IJY4</accession>
<dbReference type="EMBL" id="CACRZD030000004">
    <property type="protein sequence ID" value="CAA6658197.1"/>
    <property type="molecule type" value="Genomic_DNA"/>
</dbReference>
<name>A0A7I8IJY4_SPIIN</name>
<keyword evidence="2" id="KW-1185">Reference proteome</keyword>
<sequence>MDDDGVASPELPEWLPDGWIMKPVSRRDGSVERCPDAPSDLEMRFCTILTLKVLTPLRLDFVANPQ</sequence>
<proteinExistence type="predicted"/>
<protein>
    <submittedName>
        <fullName evidence="1">Uncharacterized protein</fullName>
    </submittedName>
</protein>